<accession>A0A317K426</accession>
<keyword evidence="1" id="KW-1133">Transmembrane helix</keyword>
<keyword evidence="3" id="KW-1185">Reference proteome</keyword>
<keyword evidence="1" id="KW-0812">Transmembrane</keyword>
<protein>
    <submittedName>
        <fullName evidence="2">Uncharacterized protein</fullName>
    </submittedName>
</protein>
<reference evidence="3" key="1">
    <citation type="submission" date="2018-05" db="EMBL/GenBank/DDBJ databases">
        <title>Micromonospora globispora sp. nov. and Micromonospora rugosa sp. nov., isolated from marine sediment.</title>
        <authorList>
            <person name="Carro L."/>
            <person name="Aysel V."/>
            <person name="Cetin D."/>
            <person name="Igual J.M."/>
            <person name="Klenk H.-P."/>
            <person name="Trujillo M.E."/>
            <person name="Sahin N."/>
        </authorList>
    </citation>
    <scope>NUCLEOTIDE SEQUENCE [LARGE SCALE GENOMIC DNA]</scope>
    <source>
        <strain evidence="3">S2904</strain>
    </source>
</reference>
<dbReference type="EMBL" id="QGSV01000181">
    <property type="protein sequence ID" value="PWU47641.1"/>
    <property type="molecule type" value="Genomic_DNA"/>
</dbReference>
<gene>
    <name evidence="2" type="ORF">DLJ46_14030</name>
</gene>
<dbReference type="Proteomes" id="UP000245683">
    <property type="component" value="Unassembled WGS sequence"/>
</dbReference>
<evidence type="ECO:0000313" key="2">
    <source>
        <dbReference type="EMBL" id="PWU47641.1"/>
    </source>
</evidence>
<feature type="transmembrane region" description="Helical" evidence="1">
    <location>
        <begin position="30"/>
        <end position="51"/>
    </location>
</feature>
<evidence type="ECO:0000256" key="1">
    <source>
        <dbReference type="SAM" id="Phobius"/>
    </source>
</evidence>
<name>A0A317K426_9ACTN</name>
<dbReference type="RefSeq" id="WP_109945109.1">
    <property type="nucleotide sequence ID" value="NZ_QGSV01000181.1"/>
</dbReference>
<dbReference type="AlphaFoldDB" id="A0A317K426"/>
<sequence length="115" mass="12907">MDGDGRRDRRDEPTRDVELPDRVRLRKRDLVVLALIACALAAAIAVLVAWLTGDTSGIVADKREVLTTRCDSDGQYCRLRTCYQVTYVTDDGHRKALCLPKGRYDQVRLGDRISG</sequence>
<keyword evidence="1" id="KW-0472">Membrane</keyword>
<organism evidence="2 3">
    <name type="scientific">Micromonospora globispora</name>
    <dbReference type="NCBI Taxonomy" id="1450148"/>
    <lineage>
        <taxon>Bacteria</taxon>
        <taxon>Bacillati</taxon>
        <taxon>Actinomycetota</taxon>
        <taxon>Actinomycetes</taxon>
        <taxon>Micromonosporales</taxon>
        <taxon>Micromonosporaceae</taxon>
        <taxon>Micromonospora</taxon>
    </lineage>
</organism>
<dbReference type="OrthoDB" id="3405064at2"/>
<comment type="caution">
    <text evidence="2">The sequence shown here is derived from an EMBL/GenBank/DDBJ whole genome shotgun (WGS) entry which is preliminary data.</text>
</comment>
<proteinExistence type="predicted"/>
<evidence type="ECO:0000313" key="3">
    <source>
        <dbReference type="Proteomes" id="UP000245683"/>
    </source>
</evidence>